<dbReference type="Proteomes" id="UP000028073">
    <property type="component" value="Unassembled WGS sequence"/>
</dbReference>
<sequence length="174" mass="18633">MAYGADTTNIPPPSVPGHVIIEGLADQIAEKTGKAVVKAGEKALQHAGERAKRSFIGLSVDSFRVPTFIKDKIKSIGNSKTWKSLKQYCVRTNESWGTIARWGMGGALTGGYLFGSTVGAAFGMGVGSAIGLYFATSTWSNVGKQLDQAEQDAEKLKRYQVLHGDINLNEPDNV</sequence>
<accession>A0A081NLH8</accession>
<dbReference type="AlphaFoldDB" id="A0A081NLH8"/>
<keyword evidence="2" id="KW-1185">Reference proteome</keyword>
<organism evidence="1 2">
    <name type="scientific">Endozoicomonas numazuensis</name>
    <dbReference type="NCBI Taxonomy" id="1137799"/>
    <lineage>
        <taxon>Bacteria</taxon>
        <taxon>Pseudomonadati</taxon>
        <taxon>Pseudomonadota</taxon>
        <taxon>Gammaproteobacteria</taxon>
        <taxon>Oceanospirillales</taxon>
        <taxon>Endozoicomonadaceae</taxon>
        <taxon>Endozoicomonas</taxon>
    </lineage>
</organism>
<evidence type="ECO:0000313" key="2">
    <source>
        <dbReference type="Proteomes" id="UP000028073"/>
    </source>
</evidence>
<name>A0A081NLH8_9GAMM</name>
<comment type="caution">
    <text evidence="1">The sequence shown here is derived from an EMBL/GenBank/DDBJ whole genome shotgun (WGS) entry which is preliminary data.</text>
</comment>
<dbReference type="EMBL" id="JOKH01000001">
    <property type="protein sequence ID" value="KEQ19301.1"/>
    <property type="molecule type" value="Genomic_DNA"/>
</dbReference>
<gene>
    <name evidence="1" type="ORF">GZ78_04800</name>
</gene>
<reference evidence="1 2" key="1">
    <citation type="submission" date="2014-06" db="EMBL/GenBank/DDBJ databases">
        <title>Whole Genome Sequences of Three Symbiotic Endozoicomonas Bacteria.</title>
        <authorList>
            <person name="Neave M.J."/>
            <person name="Apprill A."/>
            <person name="Voolstra C.R."/>
        </authorList>
    </citation>
    <scope>NUCLEOTIDE SEQUENCE [LARGE SCALE GENOMIC DNA]</scope>
    <source>
        <strain evidence="1 2">DSM 25634</strain>
    </source>
</reference>
<dbReference type="RefSeq" id="WP_034833055.1">
    <property type="nucleotide sequence ID" value="NZ_JOKH01000001.1"/>
</dbReference>
<proteinExistence type="predicted"/>
<dbReference type="OrthoDB" id="9833795at2"/>
<protein>
    <submittedName>
        <fullName evidence="1">Uncharacterized protein</fullName>
    </submittedName>
</protein>
<evidence type="ECO:0000313" key="1">
    <source>
        <dbReference type="EMBL" id="KEQ19301.1"/>
    </source>
</evidence>